<dbReference type="OrthoDB" id="203678at2759"/>
<dbReference type="GO" id="GO:0000938">
    <property type="term" value="C:GARP complex"/>
    <property type="evidence" value="ECO:0007669"/>
    <property type="project" value="UniProtKB-UniRule"/>
</dbReference>
<keyword evidence="2" id="KW-0653">Protein transport</keyword>
<sequence>MATSQQISTSPSKSLASTSRSTKPITLTLPRKGRTKGTGGKKADPLDIEIRQLDGDMKTLVYENYNKFISATDTIRKMKSNVESMESEMDQLSKSISNISNVTSLVNSALGPKREKIRQLTGVHDLLKKSYAQAVRYYAKTSRLLEYYRSLSVFSSIESECKEIIDKVSKKIREKMTDEN</sequence>
<dbReference type="GO" id="GO:0016020">
    <property type="term" value="C:membrane"/>
    <property type="evidence" value="ECO:0007669"/>
    <property type="project" value="TreeGrafter"/>
</dbReference>
<reference evidence="5" key="1">
    <citation type="submission" date="2021-06" db="EMBL/GenBank/DDBJ databases">
        <authorList>
            <person name="Kallberg Y."/>
            <person name="Tangrot J."/>
            <person name="Rosling A."/>
        </authorList>
    </citation>
    <scope>NUCLEOTIDE SEQUENCE</scope>
    <source>
        <strain evidence="5">IN212</strain>
    </source>
</reference>
<evidence type="ECO:0000313" key="5">
    <source>
        <dbReference type="EMBL" id="CAG8771609.1"/>
    </source>
</evidence>
<feature type="non-terminal residue" evidence="5">
    <location>
        <position position="180"/>
    </location>
</feature>
<feature type="coiled-coil region" evidence="3">
    <location>
        <begin position="75"/>
        <end position="102"/>
    </location>
</feature>
<dbReference type="GO" id="GO:0048193">
    <property type="term" value="P:Golgi vesicle transport"/>
    <property type="evidence" value="ECO:0007669"/>
    <property type="project" value="TreeGrafter"/>
</dbReference>
<feature type="region of interest" description="Disordered" evidence="4">
    <location>
        <begin position="1"/>
        <end position="43"/>
    </location>
</feature>
<name>A0A9N9NY59_9GLOM</name>
<dbReference type="GO" id="GO:0007030">
    <property type="term" value="P:Golgi organization"/>
    <property type="evidence" value="ECO:0007669"/>
    <property type="project" value="UniProtKB-UniRule"/>
</dbReference>
<comment type="function">
    <text evidence="2">Acts as component of the GARP complex that is involved in retrograde transport from early and late endosomes to the trans-Golgi network (TGN).</text>
</comment>
<keyword evidence="6" id="KW-1185">Reference proteome</keyword>
<keyword evidence="3" id="KW-0175">Coiled coil</keyword>
<protein>
    <recommendedName>
        <fullName evidence="2">Vacuolar protein sorting-associated protein 51 homolog</fullName>
    </recommendedName>
</protein>
<dbReference type="PANTHER" id="PTHR15954">
    <property type="entry name" value="VACUOLAR PROTEIN SORTING-ASSOCIATED PROTEIN 51 HOMOLOG"/>
    <property type="match status" value="1"/>
</dbReference>
<comment type="subcellular location">
    <subcellularLocation>
        <location evidence="2">Golgi apparatus</location>
        <location evidence="2">trans-Golgi network</location>
    </subcellularLocation>
</comment>
<evidence type="ECO:0000256" key="4">
    <source>
        <dbReference type="SAM" id="MobiDB-lite"/>
    </source>
</evidence>
<accession>A0A9N9NY59</accession>
<dbReference type="GO" id="GO:1990745">
    <property type="term" value="C:EARP complex"/>
    <property type="evidence" value="ECO:0007669"/>
    <property type="project" value="TreeGrafter"/>
</dbReference>
<dbReference type="EMBL" id="CAJVPZ010046863">
    <property type="protein sequence ID" value="CAG8771609.1"/>
    <property type="molecule type" value="Genomic_DNA"/>
</dbReference>
<evidence type="ECO:0000256" key="2">
    <source>
        <dbReference type="RuleBase" id="RU368010"/>
    </source>
</evidence>
<dbReference type="SUPFAM" id="SSF101447">
    <property type="entry name" value="Formin homology 2 domain (FH2 domain)"/>
    <property type="match status" value="1"/>
</dbReference>
<dbReference type="GO" id="GO:0005829">
    <property type="term" value="C:cytosol"/>
    <property type="evidence" value="ECO:0007669"/>
    <property type="project" value="GOC"/>
</dbReference>
<comment type="similarity">
    <text evidence="1 2">Belongs to the VPS51 family.</text>
</comment>
<comment type="subunit">
    <text evidence="2">Component of the Golgi-associated retrograde protein (GARP) complex.</text>
</comment>
<dbReference type="GO" id="GO:0015031">
    <property type="term" value="P:protein transport"/>
    <property type="evidence" value="ECO:0007669"/>
    <property type="project" value="UniProtKB-UniRule"/>
</dbReference>
<dbReference type="GO" id="GO:0032456">
    <property type="term" value="P:endocytic recycling"/>
    <property type="evidence" value="ECO:0007669"/>
    <property type="project" value="TreeGrafter"/>
</dbReference>
<dbReference type="GO" id="GO:0042147">
    <property type="term" value="P:retrograde transport, endosome to Golgi"/>
    <property type="evidence" value="ECO:0007669"/>
    <property type="project" value="UniProtKB-UniRule"/>
</dbReference>
<evidence type="ECO:0000256" key="3">
    <source>
        <dbReference type="SAM" id="Coils"/>
    </source>
</evidence>
<keyword evidence="2" id="KW-0333">Golgi apparatus</keyword>
<dbReference type="PANTHER" id="PTHR15954:SF4">
    <property type="entry name" value="VACUOLAR PROTEIN SORTING-ASSOCIATED PROTEIN 51 HOMOLOG"/>
    <property type="match status" value="1"/>
</dbReference>
<dbReference type="Proteomes" id="UP000789396">
    <property type="component" value="Unassembled WGS sequence"/>
</dbReference>
<feature type="compositionally biased region" description="Low complexity" evidence="4">
    <location>
        <begin position="8"/>
        <end position="22"/>
    </location>
</feature>
<proteinExistence type="inferred from homology"/>
<keyword evidence="2" id="KW-0813">Transport</keyword>
<dbReference type="GO" id="GO:0006869">
    <property type="term" value="P:lipid transport"/>
    <property type="evidence" value="ECO:0007669"/>
    <property type="project" value="UniProtKB-UniRule"/>
</dbReference>
<evidence type="ECO:0000256" key="1">
    <source>
        <dbReference type="ARBA" id="ARBA00006080"/>
    </source>
</evidence>
<keyword evidence="2" id="KW-0445">Lipid transport</keyword>
<evidence type="ECO:0000313" key="6">
    <source>
        <dbReference type="Proteomes" id="UP000789396"/>
    </source>
</evidence>
<organism evidence="5 6">
    <name type="scientific">Racocetra fulgida</name>
    <dbReference type="NCBI Taxonomy" id="60492"/>
    <lineage>
        <taxon>Eukaryota</taxon>
        <taxon>Fungi</taxon>
        <taxon>Fungi incertae sedis</taxon>
        <taxon>Mucoromycota</taxon>
        <taxon>Glomeromycotina</taxon>
        <taxon>Glomeromycetes</taxon>
        <taxon>Diversisporales</taxon>
        <taxon>Gigasporaceae</taxon>
        <taxon>Racocetra</taxon>
    </lineage>
</organism>
<dbReference type="Pfam" id="PF08700">
    <property type="entry name" value="VPS51_Exo84_N"/>
    <property type="match status" value="1"/>
</dbReference>
<dbReference type="AlphaFoldDB" id="A0A9N9NY59"/>
<dbReference type="InterPro" id="IPR014812">
    <property type="entry name" value="Vps51"/>
</dbReference>
<gene>
    <name evidence="5" type="ORF">RFULGI_LOCUS15099</name>
</gene>
<comment type="caution">
    <text evidence="5">The sequence shown here is derived from an EMBL/GenBank/DDBJ whole genome shotgun (WGS) entry which is preliminary data.</text>
</comment>